<dbReference type="Proteomes" id="UP000309601">
    <property type="component" value="Unassembled WGS sequence"/>
</dbReference>
<dbReference type="PROSITE" id="PS50072">
    <property type="entry name" value="CSA_PPIASE_2"/>
    <property type="match status" value="1"/>
</dbReference>
<protein>
    <submittedName>
        <fullName evidence="11">Cyclophilin-like protein</fullName>
    </submittedName>
</protein>
<evidence type="ECO:0000313" key="13">
    <source>
        <dbReference type="Proteomes" id="UP000305647"/>
    </source>
</evidence>
<accession>A0A4T0P9G1</accession>
<gene>
    <name evidence="10" type="ORF">E3Q01_01739</name>
    <name evidence="11" type="ORF">E3Q02_01101</name>
    <name evidence="9" type="ORF">E3Q03_02428</name>
    <name evidence="8" type="ORF">E3Q10_01617</name>
    <name evidence="7" type="ORF">E3Q17_01373</name>
</gene>
<dbReference type="PANTHER" id="PTHR45625">
    <property type="entry name" value="PEPTIDYL-PROLYL CIS-TRANS ISOMERASE-RELATED"/>
    <property type="match status" value="1"/>
</dbReference>
<feature type="compositionally biased region" description="Acidic residues" evidence="5">
    <location>
        <begin position="421"/>
        <end position="441"/>
    </location>
</feature>
<dbReference type="PROSITE" id="PS00170">
    <property type="entry name" value="CSA_PPIASE_1"/>
    <property type="match status" value="1"/>
</dbReference>
<evidence type="ECO:0000313" key="15">
    <source>
        <dbReference type="Proteomes" id="UP000309601"/>
    </source>
</evidence>
<organism evidence="11 15">
    <name type="scientific">Wallemia mellicola</name>
    <dbReference type="NCBI Taxonomy" id="1708541"/>
    <lineage>
        <taxon>Eukaryota</taxon>
        <taxon>Fungi</taxon>
        <taxon>Dikarya</taxon>
        <taxon>Basidiomycota</taxon>
        <taxon>Wallemiomycotina</taxon>
        <taxon>Wallemiomycetes</taxon>
        <taxon>Wallemiales</taxon>
        <taxon>Wallemiaceae</taxon>
        <taxon>Wallemia</taxon>
    </lineage>
</organism>
<dbReference type="InterPro" id="IPR002130">
    <property type="entry name" value="Cyclophilin-type_PPIase_dom"/>
</dbReference>
<dbReference type="PANTHER" id="PTHR45625:SF6">
    <property type="entry name" value="SPLICEOSOME-ASSOCIATED PROTEIN CWC27 HOMOLOG"/>
    <property type="match status" value="1"/>
</dbReference>
<dbReference type="Proteomes" id="UP000305362">
    <property type="component" value="Unassembled WGS sequence"/>
</dbReference>
<evidence type="ECO:0000313" key="14">
    <source>
        <dbReference type="Proteomes" id="UP000307169"/>
    </source>
</evidence>
<evidence type="ECO:0000256" key="3">
    <source>
        <dbReference type="ARBA" id="ARBA00023242"/>
    </source>
</evidence>
<dbReference type="Gene3D" id="2.40.100.10">
    <property type="entry name" value="Cyclophilin-like"/>
    <property type="match status" value="1"/>
</dbReference>
<evidence type="ECO:0000313" key="10">
    <source>
        <dbReference type="EMBL" id="TIC66346.1"/>
    </source>
</evidence>
<evidence type="ECO:0000313" key="8">
    <source>
        <dbReference type="EMBL" id="TIC31429.1"/>
    </source>
</evidence>
<dbReference type="InterPro" id="IPR044666">
    <property type="entry name" value="Cyclophilin_A-like"/>
</dbReference>
<comment type="similarity">
    <text evidence="4">Belongs to the cyclophilin-type PPIase family. CWC27 subfamily.</text>
</comment>
<dbReference type="EMBL" id="SPRW01000008">
    <property type="protein sequence ID" value="TIC68738.1"/>
    <property type="molecule type" value="Genomic_DNA"/>
</dbReference>
<dbReference type="EMBL" id="SPRX01000017">
    <property type="protein sequence ID" value="TIC66346.1"/>
    <property type="molecule type" value="Genomic_DNA"/>
</dbReference>
<dbReference type="GO" id="GO:0006457">
    <property type="term" value="P:protein folding"/>
    <property type="evidence" value="ECO:0007669"/>
    <property type="project" value="InterPro"/>
</dbReference>
<dbReference type="InterPro" id="IPR020892">
    <property type="entry name" value="Cyclophilin-type_PPIase_CS"/>
</dbReference>
<dbReference type="EMBL" id="SPRV01000024">
    <property type="protein sequence ID" value="TIC65601.1"/>
    <property type="molecule type" value="Genomic_DNA"/>
</dbReference>
<dbReference type="EMBL" id="SPRO01000012">
    <property type="protein sequence ID" value="TIC31429.1"/>
    <property type="molecule type" value="Genomic_DNA"/>
</dbReference>
<dbReference type="EMBL" id="SPRH01000011">
    <property type="protein sequence ID" value="TIC02532.1"/>
    <property type="molecule type" value="Genomic_DNA"/>
</dbReference>
<feature type="compositionally biased region" description="Basic and acidic residues" evidence="5">
    <location>
        <begin position="451"/>
        <end position="475"/>
    </location>
</feature>
<evidence type="ECO:0000313" key="11">
    <source>
        <dbReference type="EMBL" id="TIC68738.1"/>
    </source>
</evidence>
<feature type="compositionally biased region" description="Basic and acidic residues" evidence="5">
    <location>
        <begin position="286"/>
        <end position="306"/>
    </location>
</feature>
<name>A0A4T0P9G1_9BASI</name>
<keyword evidence="3" id="KW-0539">Nucleus</keyword>
<dbReference type="GO" id="GO:0003755">
    <property type="term" value="F:peptidyl-prolyl cis-trans isomerase activity"/>
    <property type="evidence" value="ECO:0007669"/>
    <property type="project" value="UniProtKB-EC"/>
</dbReference>
<evidence type="ECO:0000313" key="7">
    <source>
        <dbReference type="EMBL" id="TIC02532.1"/>
    </source>
</evidence>
<evidence type="ECO:0000256" key="5">
    <source>
        <dbReference type="SAM" id="MobiDB-lite"/>
    </source>
</evidence>
<feature type="domain" description="PPIase cyclophilin-type" evidence="6">
    <location>
        <begin position="28"/>
        <end position="213"/>
    </location>
</feature>
<dbReference type="InterPro" id="IPR029000">
    <property type="entry name" value="Cyclophilin-like_dom_sf"/>
</dbReference>
<dbReference type="OrthoDB" id="442970at2759"/>
<dbReference type="Pfam" id="PF00160">
    <property type="entry name" value="Pro_isomerase"/>
    <property type="match status" value="1"/>
</dbReference>
<feature type="region of interest" description="Disordered" evidence="5">
    <location>
        <begin position="267"/>
        <end position="335"/>
    </location>
</feature>
<comment type="caution">
    <text evidence="11">The sequence shown here is derived from an EMBL/GenBank/DDBJ whole genome shotgun (WGS) entry which is preliminary data.</text>
</comment>
<dbReference type="AlphaFoldDB" id="A0A4T0P9G1"/>
<dbReference type="GO" id="GO:0071013">
    <property type="term" value="C:catalytic step 2 spliceosome"/>
    <property type="evidence" value="ECO:0007669"/>
    <property type="project" value="TreeGrafter"/>
</dbReference>
<feature type="compositionally biased region" description="Basic and acidic residues" evidence="5">
    <location>
        <begin position="317"/>
        <end position="335"/>
    </location>
</feature>
<evidence type="ECO:0000313" key="9">
    <source>
        <dbReference type="EMBL" id="TIC65601.1"/>
    </source>
</evidence>
<sequence length="501" mass="56843">MRNTSFVITPMSSIYNLEPYTNGKVVLQTTVGDIELELWGKNLLIKYTRNVQKLLESAYSDDIPSVFLHLGNSFIALSLEGYYDGCIFHRVVPDFIVQTGDPTGTGRGGESFYGEPFETEPHQRLRFNRRGLVGMAHSVDPDTAERDNRGRILRTNTSQFFITMSDAMELTGTNTLFGRIVGDTIFNALKIQSYETDADEKPLYPPKIKTVKIVINPFEDIVPRITRAERKAQAQAKADRQREREEELAKFNKKKLKKKTALLSFGDEATEEEAQPEVGQRRNVKSSHDLLDDKTLSKDRIVKNDKQVVPQNNITESRAEPQPEPPKEQVTKPKVDLAAIRKEHSTGTSADVKESIRQTEEAIEAMKSGKKPSEKMEKKGDDDYSAMLEGYKKGKPKRGAAFDRLKAFKEGLRSTAKVVENSEETPADDEYDYDKDTENDSDWMNHQLHSSAKDRLEEDQSRRAEVDYDVIDPRQFKRARKHANPNSDVRQRSGGGAYARI</sequence>
<evidence type="ECO:0000313" key="16">
    <source>
        <dbReference type="Proteomes" id="UP000310708"/>
    </source>
</evidence>
<evidence type="ECO:0000256" key="4">
    <source>
        <dbReference type="ARBA" id="ARBA00038509"/>
    </source>
</evidence>
<proteinExistence type="inferred from homology"/>
<evidence type="ECO:0000313" key="12">
    <source>
        <dbReference type="Proteomes" id="UP000305362"/>
    </source>
</evidence>
<evidence type="ECO:0000256" key="2">
    <source>
        <dbReference type="ARBA" id="ARBA00004123"/>
    </source>
</evidence>
<dbReference type="SUPFAM" id="SSF50891">
    <property type="entry name" value="Cyclophilin-like"/>
    <property type="match status" value="1"/>
</dbReference>
<evidence type="ECO:0000256" key="1">
    <source>
        <dbReference type="ARBA" id="ARBA00000971"/>
    </source>
</evidence>
<reference evidence="12 13" key="1">
    <citation type="submission" date="2019-03" db="EMBL/GenBank/DDBJ databases">
        <title>Sequencing 25 genomes of Wallemia mellicola.</title>
        <authorList>
            <person name="Gostincar C."/>
        </authorList>
    </citation>
    <scope>NUCLEOTIDE SEQUENCE [LARGE SCALE GENOMIC DNA]</scope>
    <source>
        <strain evidence="7 14">EXF-1262</strain>
        <strain evidence="11 15">EXF-1274</strain>
        <strain evidence="9 12">EXF-1277</strain>
        <strain evidence="10 16">EXF-757</strain>
        <strain evidence="8 13">EXF-8738</strain>
    </source>
</reference>
<dbReference type="Proteomes" id="UP000305647">
    <property type="component" value="Unassembled WGS sequence"/>
</dbReference>
<dbReference type="Proteomes" id="UP000310708">
    <property type="component" value="Unassembled WGS sequence"/>
</dbReference>
<comment type="catalytic activity">
    <reaction evidence="1">
        <text>[protein]-peptidylproline (omega=180) = [protein]-peptidylproline (omega=0)</text>
        <dbReference type="Rhea" id="RHEA:16237"/>
        <dbReference type="Rhea" id="RHEA-COMP:10747"/>
        <dbReference type="Rhea" id="RHEA-COMP:10748"/>
        <dbReference type="ChEBI" id="CHEBI:83833"/>
        <dbReference type="ChEBI" id="CHEBI:83834"/>
        <dbReference type="EC" id="5.2.1.8"/>
    </reaction>
</comment>
<feature type="region of interest" description="Disordered" evidence="5">
    <location>
        <begin position="417"/>
        <end position="501"/>
    </location>
</feature>
<comment type="subcellular location">
    <subcellularLocation>
        <location evidence="2">Nucleus</location>
    </subcellularLocation>
</comment>
<evidence type="ECO:0000259" key="6">
    <source>
        <dbReference type="PROSITE" id="PS50072"/>
    </source>
</evidence>
<dbReference type="Proteomes" id="UP000307169">
    <property type="component" value="Unassembled WGS sequence"/>
</dbReference>